<protein>
    <submittedName>
        <fullName evidence="1">Gliding motility-associated C-terminal domain-containing protein</fullName>
    </submittedName>
</protein>
<dbReference type="EMBL" id="CP150096">
    <property type="protein sequence ID" value="WZN45328.1"/>
    <property type="molecule type" value="Genomic_DNA"/>
</dbReference>
<evidence type="ECO:0000313" key="2">
    <source>
        <dbReference type="Proteomes" id="UP001449657"/>
    </source>
</evidence>
<dbReference type="Pfam" id="PF13585">
    <property type="entry name" value="CHU_C"/>
    <property type="match status" value="1"/>
</dbReference>
<reference evidence="1 2" key="1">
    <citation type="submission" date="2024-03" db="EMBL/GenBank/DDBJ databases">
        <title>Chitinophaga caseinilytica sp. nov., a casein hydrolysing bacterium isolated from forest soil.</title>
        <authorList>
            <person name="Lee D.S."/>
            <person name="Han D.M."/>
            <person name="Baek J.H."/>
            <person name="Choi D.G."/>
            <person name="Jeon J.H."/>
            <person name="Jeon C.O."/>
        </authorList>
    </citation>
    <scope>NUCLEOTIDE SEQUENCE [LARGE SCALE GENOMIC DNA]</scope>
    <source>
        <strain evidence="1 2">KACC 19118</strain>
    </source>
</reference>
<organism evidence="1 2">
    <name type="scientific">Chitinophaga caseinilytica</name>
    <dbReference type="NCBI Taxonomy" id="2267521"/>
    <lineage>
        <taxon>Bacteria</taxon>
        <taxon>Pseudomonadati</taxon>
        <taxon>Bacteroidota</taxon>
        <taxon>Chitinophagia</taxon>
        <taxon>Chitinophagales</taxon>
        <taxon>Chitinophagaceae</taxon>
        <taxon>Chitinophaga</taxon>
    </lineage>
</organism>
<dbReference type="InterPro" id="IPR025667">
    <property type="entry name" value="SprB_repeat"/>
</dbReference>
<gene>
    <name evidence="1" type="ORF">WJU22_20735</name>
</gene>
<proteinExistence type="predicted"/>
<dbReference type="NCBIfam" id="TIGR04131">
    <property type="entry name" value="Bac_Flav_CTERM"/>
    <property type="match status" value="1"/>
</dbReference>
<dbReference type="RefSeq" id="WP_341840080.1">
    <property type="nucleotide sequence ID" value="NZ_CP149792.1"/>
</dbReference>
<name>A0ABZ2YZK9_9BACT</name>
<sequence>MAPDTVCVGTPVNITDQSAGVGTWFWNFCSGSLYQTPTLTSVGNGGGNFNGPAHSVIVQEGGNYYVFVTNNYDRNFTRLDFGNSLLNTPTATSITNMTSIIPANAEGVQAVEDATGKHLIIVGGNSFAVPKIVRIDFGASWANTPTTGADWGNNSGTLAYPYELVIFQDGAQYFGFATNQQNSTLTRFEFGTNFSGTPNMVNMGNFGGLLNSPYGLQLTKEGPNWHMFVVNQNHHLVRFDFGTSLLNTPTAADLGDLGGMLSEPRDLALFQDCGETFLLIVNNGNNTLVRADFPGGLTSAPTATSLGNPGGLIDFPAGISGIFRTGTDLNAFLTDVGTTPANAKLTRISMTSCNNSSIPNFTGQTPPSFTYNQPGTYKINLLTDEGTPNQRTFCKNIIVLPVPTVELGQNNIVICNGSPVSLDAGPGPNFRYSWTNGEDDRAITVTGSGTFGVSVFNGGCTVTDAIDISITSAVVATGTVQDVDCNHATGEVQLQVSGGTAPYAFRLNGGASGAVPEFKNLAIGNHVVNVTDDNGCSGLYNFAVTRDLLRTLTTSATSNDPSCFGTANGSILAQVSQGTAPLQFALNNGAFGNSPDFQNLGAGSYKVYIRNAYCLDSQQVTLVQPDALMLPYTAWQDTCNRLKGWVDFSPQGGVAPYSLTWNGNVVNNTEVKGLGVGIYSAQLMDANGCQRAASIYVPNLNLGRMSILTPDTIVSIGDAFTLRAGNAADYIWSPVTQGNIACPVCPETPARPLVATQYIVRTLTGANCIAADTVNVMIDYSSMLAMPNAFSPNKDGVNDVFRPKSKAVMAFSMQIYNRTGNLLFTTTDHRKGWDGTHNGEPQPIGTYVYVIRFGFWQADGKLELQDKKGTFDLIR</sequence>
<keyword evidence="2" id="KW-1185">Reference proteome</keyword>
<accession>A0ABZ2YZK9</accession>
<evidence type="ECO:0000313" key="1">
    <source>
        <dbReference type="EMBL" id="WZN45328.1"/>
    </source>
</evidence>
<dbReference type="InterPro" id="IPR026341">
    <property type="entry name" value="T9SS_type_B"/>
</dbReference>
<dbReference type="Pfam" id="PF13573">
    <property type="entry name" value="SprB"/>
    <property type="match status" value="2"/>
</dbReference>
<dbReference type="Proteomes" id="UP001449657">
    <property type="component" value="Chromosome"/>
</dbReference>
<dbReference type="SUPFAM" id="SSF50956">
    <property type="entry name" value="Thermostable phytase (3-phytase)"/>
    <property type="match status" value="1"/>
</dbReference>